<evidence type="ECO:0000259" key="2">
    <source>
        <dbReference type="PROSITE" id="PS50801"/>
    </source>
</evidence>
<sequence>MSTSHDDTEMENTTRIPVSELWDGVLLLSLSGVVDSVRSYDVMDGVLREISETRARIFILDIRAVAAMDTAVANHLIKITQAATLLGCECVISGISPSVAQALVQLGIPLKDIVTRVSISDALRFAFDRLELQVVPRTQAQP</sequence>
<dbReference type="Gene3D" id="3.30.750.24">
    <property type="entry name" value="STAS domain"/>
    <property type="match status" value="1"/>
</dbReference>
<dbReference type="RefSeq" id="WP_349760608.1">
    <property type="nucleotide sequence ID" value="NZ_JBEGCJ010000001.1"/>
</dbReference>
<keyword evidence="4" id="KW-1185">Reference proteome</keyword>
<dbReference type="EMBL" id="JBEGCJ010000001">
    <property type="protein sequence ID" value="MEQ6916366.1"/>
    <property type="molecule type" value="Genomic_DNA"/>
</dbReference>
<dbReference type="CDD" id="cd07041">
    <property type="entry name" value="STAS_RsbR_RsbS_like"/>
    <property type="match status" value="1"/>
</dbReference>
<dbReference type="SUPFAM" id="SSF52091">
    <property type="entry name" value="SpoIIaa-like"/>
    <property type="match status" value="1"/>
</dbReference>
<evidence type="ECO:0000256" key="1">
    <source>
        <dbReference type="ARBA" id="ARBA00022553"/>
    </source>
</evidence>
<feature type="domain" description="STAS" evidence="2">
    <location>
        <begin position="15"/>
        <end position="126"/>
    </location>
</feature>
<dbReference type="PANTHER" id="PTHR33745:SF3">
    <property type="entry name" value="RSBT CO-ANTAGONIST PROTEIN RSBRC"/>
    <property type="match status" value="1"/>
</dbReference>
<dbReference type="InterPro" id="IPR051932">
    <property type="entry name" value="Bact_StressResp_Reg"/>
</dbReference>
<dbReference type="Proteomes" id="UP001442468">
    <property type="component" value="Unassembled WGS sequence"/>
</dbReference>
<reference evidence="3 4" key="1">
    <citation type="submission" date="2024-05" db="EMBL/GenBank/DDBJ databases">
        <title>Halomonas sp. SSM6 16S ribosomal RNA gene Genome sequencing and assembly.</title>
        <authorList>
            <person name="Yook S."/>
        </authorList>
    </citation>
    <scope>NUCLEOTIDE SEQUENCE [LARGE SCALE GENOMIC DNA]</scope>
    <source>
        <strain evidence="3 4">SSM6</strain>
    </source>
</reference>
<dbReference type="InterPro" id="IPR002645">
    <property type="entry name" value="STAS_dom"/>
</dbReference>
<evidence type="ECO:0000313" key="3">
    <source>
        <dbReference type="EMBL" id="MEQ6916366.1"/>
    </source>
</evidence>
<keyword evidence="1" id="KW-0597">Phosphoprotein</keyword>
<dbReference type="Pfam" id="PF01740">
    <property type="entry name" value="STAS"/>
    <property type="match status" value="1"/>
</dbReference>
<dbReference type="PANTHER" id="PTHR33745">
    <property type="entry name" value="RSBT ANTAGONIST PROTEIN RSBS-RELATED"/>
    <property type="match status" value="1"/>
</dbReference>
<accession>A0ABV1NBE0</accession>
<name>A0ABV1NBE0_9GAMM</name>
<proteinExistence type="predicted"/>
<evidence type="ECO:0000313" key="4">
    <source>
        <dbReference type="Proteomes" id="UP001442468"/>
    </source>
</evidence>
<organism evidence="3 4">
    <name type="scientific">Halomonas aquatica</name>
    <dbReference type="NCBI Taxonomy" id="3151123"/>
    <lineage>
        <taxon>Bacteria</taxon>
        <taxon>Pseudomonadati</taxon>
        <taxon>Pseudomonadota</taxon>
        <taxon>Gammaproteobacteria</taxon>
        <taxon>Oceanospirillales</taxon>
        <taxon>Halomonadaceae</taxon>
        <taxon>Halomonas</taxon>
    </lineage>
</organism>
<dbReference type="PROSITE" id="PS50801">
    <property type="entry name" value="STAS"/>
    <property type="match status" value="1"/>
</dbReference>
<dbReference type="InterPro" id="IPR036513">
    <property type="entry name" value="STAS_dom_sf"/>
</dbReference>
<protein>
    <submittedName>
        <fullName evidence="3">STAS domain-containing protein</fullName>
    </submittedName>
</protein>
<gene>
    <name evidence="3" type="ORF">ABE960_02330</name>
</gene>
<comment type="caution">
    <text evidence="3">The sequence shown here is derived from an EMBL/GenBank/DDBJ whole genome shotgun (WGS) entry which is preliminary data.</text>
</comment>